<keyword evidence="3 10" id="KW-0436">Ligase</keyword>
<keyword evidence="11" id="KW-1185">Reference proteome</keyword>
<evidence type="ECO:0000256" key="6">
    <source>
        <dbReference type="ARBA" id="ARBA00039545"/>
    </source>
</evidence>
<evidence type="ECO:0000256" key="4">
    <source>
        <dbReference type="ARBA" id="ARBA00023136"/>
    </source>
</evidence>
<evidence type="ECO:0000256" key="1">
    <source>
        <dbReference type="ARBA" id="ARBA00004170"/>
    </source>
</evidence>
<dbReference type="EMBL" id="CP020100">
    <property type="protein sequence ID" value="AQZ94371.1"/>
    <property type="molecule type" value="Genomic_DNA"/>
</dbReference>
<gene>
    <name evidence="10" type="ORF">BVH74_06205</name>
</gene>
<reference evidence="10 11" key="1">
    <citation type="submission" date="2017-03" db="EMBL/GenBank/DDBJ databases">
        <title>Complete genome sequence of the novel DNRA strain Pseudomonas sp. S-6-2 isolated from Chinese polluted river sediment. Journal of Biotechnology.</title>
        <authorList>
            <person name="Li J."/>
            <person name="Xiang F."/>
            <person name="Wang L."/>
            <person name="Xi L."/>
            <person name="Liu J."/>
        </authorList>
    </citation>
    <scope>NUCLEOTIDE SEQUENCE [LARGE SCALE GENOMIC DNA]</scope>
    <source>
        <strain evidence="10 11">S-6-2</strain>
    </source>
</reference>
<dbReference type="PANTHER" id="PTHR43767:SF8">
    <property type="entry name" value="LONG-CHAIN-FATTY-ACID--COA LIGASE"/>
    <property type="match status" value="1"/>
</dbReference>
<dbReference type="STRING" id="1931241.BVH74_06205"/>
<dbReference type="Pfam" id="PF00501">
    <property type="entry name" value="AMP-binding"/>
    <property type="match status" value="1"/>
</dbReference>
<evidence type="ECO:0000259" key="9">
    <source>
        <dbReference type="Pfam" id="PF13193"/>
    </source>
</evidence>
<evidence type="ECO:0000256" key="5">
    <source>
        <dbReference type="ARBA" id="ARBA00026121"/>
    </source>
</evidence>
<accession>A0A1V0B3A1</accession>
<proteinExistence type="predicted"/>
<sequence>MGALLSGIYKNNITPWRRVVSSELRWLNAYPDSVRWDAPLPQRSVDALLAEAVAAYAERPALDFLGSKLSYAELDQLIQRAACGLQRLGVGPGVHVGLYLPNCPHYFISFFAVLRAGGTVVNYSPLDAERTLAHKIEDSQTDIMVTLDLAAFYPKMAALLTSSRLRALVVGQLTEFNTAVEPAVAAQLGPSAEVTYGTDCQRFTALLDNHGELKAHPLDDPKTVLAVLQYTGGTTGLPKGAMLTHGNISSSCAQLREILASYLQPGQERVLAVLPPFHIYALMINMVFSLHLGAEIYLHPRFDAETVLREIDRNRITTFPGVPTMFIGLLAHPLTAELDLTSLKMCNSGGAPLPLDVQQRYQQVAGCALREGWGMTETTTTGTFTPKDAEPHPGSCGLPVPGCRIRILPLDGSDRELAPGERGEVCISGPNITAGYWKRADASAEAMTADGFLRTGDVGYMDADGWVYIVDRTKDMILCSGYNVYPRVIEEAIYEHPAVEEVSVIGIDDPYRGQAPKAFIKLKAGAEAFDFATLQAFLESRLGKHERLAAMEIREALPKTPVGKLSKKELVDEERQRSQACA</sequence>
<dbReference type="Gene3D" id="3.30.300.30">
    <property type="match status" value="1"/>
</dbReference>
<dbReference type="CDD" id="cd05936">
    <property type="entry name" value="FC-FACS_FadD_like"/>
    <property type="match status" value="1"/>
</dbReference>
<evidence type="ECO:0000313" key="10">
    <source>
        <dbReference type="EMBL" id="AQZ94371.1"/>
    </source>
</evidence>
<dbReference type="KEGG" id="ppha:BVH74_06205"/>
<dbReference type="InterPro" id="IPR020845">
    <property type="entry name" value="AMP-binding_CS"/>
</dbReference>
<dbReference type="InterPro" id="IPR042099">
    <property type="entry name" value="ANL_N_sf"/>
</dbReference>
<dbReference type="InterPro" id="IPR025110">
    <property type="entry name" value="AMP-bd_C"/>
</dbReference>
<dbReference type="AlphaFoldDB" id="A0A1V0B3A1"/>
<keyword evidence="4" id="KW-0472">Membrane</keyword>
<evidence type="ECO:0000256" key="3">
    <source>
        <dbReference type="ARBA" id="ARBA00022598"/>
    </source>
</evidence>
<dbReference type="Pfam" id="PF13193">
    <property type="entry name" value="AMP-binding_C"/>
    <property type="match status" value="1"/>
</dbReference>
<dbReference type="InterPro" id="IPR050237">
    <property type="entry name" value="ATP-dep_AMP-bd_enzyme"/>
</dbReference>
<dbReference type="SUPFAM" id="SSF56801">
    <property type="entry name" value="Acetyl-CoA synthetase-like"/>
    <property type="match status" value="1"/>
</dbReference>
<evidence type="ECO:0000256" key="2">
    <source>
        <dbReference type="ARBA" id="ARBA00005005"/>
    </source>
</evidence>
<feature type="domain" description="AMP-dependent synthetase/ligase" evidence="8">
    <location>
        <begin position="50"/>
        <end position="437"/>
    </location>
</feature>
<comment type="pathway">
    <text evidence="2">Lipid metabolism; fatty acid beta-oxidation.</text>
</comment>
<protein>
    <recommendedName>
        <fullName evidence="6">Long-chain-fatty-acid--CoA ligase</fullName>
        <ecNumber evidence="5">6.2.1.3</ecNumber>
    </recommendedName>
    <alternativeName>
        <fullName evidence="7">Long-chain acyl-CoA synthetase</fullName>
    </alternativeName>
</protein>
<evidence type="ECO:0000313" key="11">
    <source>
        <dbReference type="Proteomes" id="UP000243488"/>
    </source>
</evidence>
<dbReference type="Gene3D" id="3.40.50.12780">
    <property type="entry name" value="N-terminal domain of ligase-like"/>
    <property type="match status" value="1"/>
</dbReference>
<dbReference type="PROSITE" id="PS00455">
    <property type="entry name" value="AMP_BINDING"/>
    <property type="match status" value="1"/>
</dbReference>
<name>A0A1V0B3A1_9GAMM</name>
<dbReference type="PANTHER" id="PTHR43767">
    <property type="entry name" value="LONG-CHAIN-FATTY-ACID--COA LIGASE"/>
    <property type="match status" value="1"/>
</dbReference>
<evidence type="ECO:0000256" key="7">
    <source>
        <dbReference type="ARBA" id="ARBA00042773"/>
    </source>
</evidence>
<dbReference type="EC" id="6.2.1.3" evidence="5"/>
<organism evidence="10 11">
    <name type="scientific">Halopseudomonas phragmitis</name>
    <dbReference type="NCBI Taxonomy" id="1931241"/>
    <lineage>
        <taxon>Bacteria</taxon>
        <taxon>Pseudomonadati</taxon>
        <taxon>Pseudomonadota</taxon>
        <taxon>Gammaproteobacteria</taxon>
        <taxon>Pseudomonadales</taxon>
        <taxon>Pseudomonadaceae</taxon>
        <taxon>Halopseudomonas</taxon>
    </lineage>
</organism>
<evidence type="ECO:0000259" key="8">
    <source>
        <dbReference type="Pfam" id="PF00501"/>
    </source>
</evidence>
<feature type="domain" description="AMP-binding enzyme C-terminal" evidence="9">
    <location>
        <begin position="489"/>
        <end position="564"/>
    </location>
</feature>
<dbReference type="GO" id="GO:0016020">
    <property type="term" value="C:membrane"/>
    <property type="evidence" value="ECO:0007669"/>
    <property type="project" value="UniProtKB-SubCell"/>
</dbReference>
<dbReference type="InterPro" id="IPR045851">
    <property type="entry name" value="AMP-bd_C_sf"/>
</dbReference>
<dbReference type="Proteomes" id="UP000243488">
    <property type="component" value="Chromosome"/>
</dbReference>
<comment type="subcellular location">
    <subcellularLocation>
        <location evidence="1">Membrane</location>
        <topology evidence="1">Peripheral membrane protein</topology>
    </subcellularLocation>
</comment>
<dbReference type="GO" id="GO:0004467">
    <property type="term" value="F:long-chain fatty acid-CoA ligase activity"/>
    <property type="evidence" value="ECO:0007669"/>
    <property type="project" value="UniProtKB-EC"/>
</dbReference>
<dbReference type="InterPro" id="IPR000873">
    <property type="entry name" value="AMP-dep_synth/lig_dom"/>
</dbReference>